<evidence type="ECO:0000313" key="1">
    <source>
        <dbReference type="EMBL" id="CCD71692.1"/>
    </source>
</evidence>
<dbReference type="Bgee" id="WBGene00018766">
    <property type="expression patterns" value="Expressed in embryo and 2 other cell types or tissues"/>
</dbReference>
<sequence length="714" mass="82476">MSLYNISCEKIATYIQNGSYDNSVYRLDSKSSNKIYNLLLEKKNELTDRISLQVAAKFNLSEISFKNFPNSTIYVEILQKSCLKSLCLGNLKNIASFFEDDQKSINICYLLSYYLNEDSRRNLQTLDLSGKEEFSTGWTVKIGHMFPSLTTLSIRGRTLYKKEFLVVCQNFPKLISLDISDTNVQLLFGISYLIHLRELTMQNLTFLSHFVWLDLFHLSGLEFLDISRDKLNKDMKTVRQYVDCGMGLSNLRFLDCSGTDIDDQLVQCLQLSHPKLKQICVFDSVLQRSTIQSAGMMTLNTATLGSSLNCLNYFVARRKEYAVWKCLKEINTHVYNTKDDELNHTNFINCTLRAMNTFSSKNVGDEGIRCLVQISMQETMKMPILERSLALKRLSNFIVDLPSLDSLDRLGFHVAVWQAVFNLLSNFPNDSDCEKIWLAAMGFLQKNHISVYCQTGVLTVLHMCTTIMTQDQLSLFAEKRPHMLQLFLALNWSLNKKEHNLTRCIMHIIHYLTKSSYEACKYLEGINFVSVLLDCMRSFNNDQINVQCLAVMVNLARHLEYKCFGIKMRLDFYIFFSASFCDTKKESTYYGCTYIALLLISSEKQNSNCWYWDDANDLLMENCSNYLPSSIAHYYKHLITLDFLHDILKTTKGIGLILWALSTIRIYLRSISKISRQFKCNLIFTITKISCKKQFETTKIEEVGKIIMANYLLL</sequence>
<dbReference type="SMR" id="O17249"/>
<dbReference type="InterPro" id="IPR051341">
    <property type="entry name" value="Zyg-11_UBL_adapter"/>
</dbReference>
<dbReference type="InParanoid" id="O17249"/>
<organism evidence="1 2">
    <name type="scientific">Caenorhabditis elegans</name>
    <dbReference type="NCBI Taxonomy" id="6239"/>
    <lineage>
        <taxon>Eukaryota</taxon>
        <taxon>Metazoa</taxon>
        <taxon>Ecdysozoa</taxon>
        <taxon>Nematoda</taxon>
        <taxon>Chromadorea</taxon>
        <taxon>Rhabditida</taxon>
        <taxon>Rhabditina</taxon>
        <taxon>Rhabditomorpha</taxon>
        <taxon>Rhabditoidea</taxon>
        <taxon>Rhabditidae</taxon>
        <taxon>Peloderinae</taxon>
        <taxon>Caenorhabditis</taxon>
    </lineage>
</organism>
<dbReference type="EMBL" id="BX284602">
    <property type="protein sequence ID" value="CCD71692.1"/>
    <property type="molecule type" value="Genomic_DNA"/>
</dbReference>
<dbReference type="STRING" id="6239.F53G2.1.1"/>
<dbReference type="RefSeq" id="NP_494284.1">
    <property type="nucleotide sequence ID" value="NM_061883.1"/>
</dbReference>
<protein>
    <submittedName>
        <fullName evidence="1">Protein zyg-11 homolog B</fullName>
    </submittedName>
</protein>
<name>O17249_CAEEL</name>
<dbReference type="PANTHER" id="PTHR12904">
    <property type="match status" value="1"/>
</dbReference>
<dbReference type="Proteomes" id="UP000001940">
    <property type="component" value="Chromosome II"/>
</dbReference>
<dbReference type="KEGG" id="cel:CELE_F53G2.1"/>
<evidence type="ECO:0000313" key="2">
    <source>
        <dbReference type="Proteomes" id="UP000001940"/>
    </source>
</evidence>
<evidence type="ECO:0000313" key="3">
    <source>
        <dbReference type="WormBase" id="F53G2.1"/>
    </source>
</evidence>
<proteinExistence type="predicted"/>
<dbReference type="Gene3D" id="3.80.10.10">
    <property type="entry name" value="Ribonuclease Inhibitor"/>
    <property type="match status" value="1"/>
</dbReference>
<reference evidence="1 2" key="1">
    <citation type="journal article" date="1998" name="Science">
        <title>Genome sequence of the nematode C. elegans: a platform for investigating biology.</title>
        <authorList>
            <consortium name="The C. elegans sequencing consortium"/>
            <person name="Sulson J.E."/>
            <person name="Waterston R."/>
        </authorList>
    </citation>
    <scope>NUCLEOTIDE SEQUENCE [LARGE SCALE GENOMIC DNA]</scope>
    <source>
        <strain evidence="1 2">Bristol N2</strain>
    </source>
</reference>
<dbReference type="GO" id="GO:0031462">
    <property type="term" value="C:Cul2-RING ubiquitin ligase complex"/>
    <property type="evidence" value="ECO:0000318"/>
    <property type="project" value="GO_Central"/>
</dbReference>
<dbReference type="FunCoup" id="O17249">
    <property type="interactions" value="16"/>
</dbReference>
<dbReference type="GeneID" id="186184"/>
<dbReference type="PhylomeDB" id="O17249"/>
<dbReference type="PaxDb" id="6239-F53G2.1"/>
<dbReference type="OrthoDB" id="5911081at2759"/>
<dbReference type="UCSC" id="F53G2.1">
    <property type="organism name" value="c. elegans"/>
</dbReference>
<dbReference type="CTD" id="186184"/>
<dbReference type="AlphaFoldDB" id="O17249"/>
<dbReference type="eggNOG" id="KOG3665">
    <property type="taxonomic scope" value="Eukaryota"/>
</dbReference>
<keyword evidence="2" id="KW-1185">Reference proteome</keyword>
<dbReference type="InterPro" id="IPR032675">
    <property type="entry name" value="LRR_dom_sf"/>
</dbReference>
<dbReference type="PANTHER" id="PTHR12904:SF28">
    <property type="entry name" value="ATP SYNTHASE SUBUNIT ALPHA-RELATED"/>
    <property type="match status" value="1"/>
</dbReference>
<dbReference type="PIR" id="T32386">
    <property type="entry name" value="T32386"/>
</dbReference>
<dbReference type="AGR" id="WB:WBGene00018766"/>
<gene>
    <name evidence="1" type="ORF">CELE_F53G2.1</name>
    <name evidence="1 3" type="ORF">F53G2.1</name>
</gene>
<dbReference type="SUPFAM" id="SSF52047">
    <property type="entry name" value="RNI-like"/>
    <property type="match status" value="1"/>
</dbReference>
<dbReference type="HOGENOM" id="CLU_022099_0_0_1"/>
<accession>O17249</accession>
<dbReference type="OMA" id="KSINICY"/>
<dbReference type="WormBase" id="F53G2.1">
    <property type="protein sequence ID" value="CE10990"/>
    <property type="gene ID" value="WBGene00018766"/>
</dbReference>